<dbReference type="GO" id="GO:0042781">
    <property type="term" value="F:3'-tRNA processing endoribonuclease activity"/>
    <property type="evidence" value="ECO:0007669"/>
    <property type="project" value="UniProtKB-UniRule"/>
</dbReference>
<name>A0A3M8CUK4_9BACL</name>
<sequence>MILSFLGTGSGVPSTKRNVSAIALSFRKTGKWWLFDCGEGTQHQLLKSPLKISQLEKIFITHLHGDHIFGLLGLLASRSLSARVETRIDVYGPPGLFDYVQAVQAVSPMHIGYPLFFHTIEPGMILDTDEVTVTCAPVQHRVPAFAYAIEEKPISGALQVEKAKELGIPPGPLFGALKRGETVVLEDGRTIEGNTLVGPMQAGRKVVVSGDTMPCEALQQLAHDADVLIHESTYAHVHLELAVRSGHSTARQAAEIAKAAKAKQLILTHISPRYDDPEGEWTALQVLEEARQTFPNTELAHDFWQYEVKRPRGILDRDDPNGGTA</sequence>
<proteinExistence type="inferred from homology"/>
<dbReference type="InterPro" id="IPR036866">
    <property type="entry name" value="RibonucZ/Hydroxyglut_hydro"/>
</dbReference>
<accession>A0A3M8CUK4</accession>
<evidence type="ECO:0000256" key="1">
    <source>
        <dbReference type="ARBA" id="ARBA00011738"/>
    </source>
</evidence>
<keyword evidence="7 13" id="KW-0378">Hydrolase</keyword>
<comment type="caution">
    <text evidence="15">The sequence shown here is derived from an EMBL/GenBank/DDBJ whole genome shotgun (WGS) entry which is preliminary data.</text>
</comment>
<evidence type="ECO:0000256" key="2">
    <source>
        <dbReference type="ARBA" id="ARBA00012477"/>
    </source>
</evidence>
<dbReference type="HAMAP" id="MF_01818">
    <property type="entry name" value="RNase_Z_BN"/>
    <property type="match status" value="1"/>
</dbReference>
<evidence type="ECO:0000256" key="3">
    <source>
        <dbReference type="ARBA" id="ARBA00022694"/>
    </source>
</evidence>
<evidence type="ECO:0000256" key="8">
    <source>
        <dbReference type="ARBA" id="ARBA00022833"/>
    </source>
</evidence>
<keyword evidence="8 13" id="KW-0862">Zinc</keyword>
<dbReference type="InterPro" id="IPR001279">
    <property type="entry name" value="Metallo-B-lactamas"/>
</dbReference>
<dbReference type="AlphaFoldDB" id="A0A3M8CUK4"/>
<evidence type="ECO:0000259" key="14">
    <source>
        <dbReference type="SMART" id="SM00849"/>
    </source>
</evidence>
<evidence type="ECO:0000256" key="4">
    <source>
        <dbReference type="ARBA" id="ARBA00022722"/>
    </source>
</evidence>
<comment type="cofactor">
    <cofactor evidence="13">
        <name>Zn(2+)</name>
        <dbReference type="ChEBI" id="CHEBI:29105"/>
    </cofactor>
    <text evidence="13">Binds 2 Zn(2+) ions.</text>
</comment>
<comment type="function">
    <text evidence="12 13">Zinc phosphodiesterase, which displays some tRNA 3'-processing endonuclease activity. Probably involved in tRNA maturation, by removing a 3'-trailer from precursor tRNA.</text>
</comment>
<comment type="subunit">
    <text evidence="1 13">Homodimer.</text>
</comment>
<keyword evidence="4 13" id="KW-0540">Nuclease</keyword>
<feature type="domain" description="Metallo-beta-lactamase" evidence="14">
    <location>
        <begin position="18"/>
        <end position="247"/>
    </location>
</feature>
<evidence type="ECO:0000313" key="15">
    <source>
        <dbReference type="EMBL" id="RNB79199.1"/>
    </source>
</evidence>
<dbReference type="Gene3D" id="3.60.15.10">
    <property type="entry name" value="Ribonuclease Z/Hydroxyacylglutathione hydrolase-like"/>
    <property type="match status" value="1"/>
</dbReference>
<dbReference type="CDD" id="cd07717">
    <property type="entry name" value="RNaseZ_ZiPD-like_MBL-fold"/>
    <property type="match status" value="1"/>
</dbReference>
<comment type="catalytic activity">
    <reaction evidence="13">
        <text>Endonucleolytic cleavage of RNA, removing extra 3' nucleotides from tRNA precursor, generating 3' termini of tRNAs. A 3'-hydroxy group is left at the tRNA terminus and a 5'-phosphoryl group is left at the trailer molecule.</text>
        <dbReference type="EC" id="3.1.26.11"/>
    </reaction>
</comment>
<gene>
    <name evidence="13 15" type="primary">rnz</name>
    <name evidence="15" type="ORF">EDM56_29625</name>
</gene>
<organism evidence="15 16">
    <name type="scientific">Brevibacillus fluminis</name>
    <dbReference type="NCBI Taxonomy" id="511487"/>
    <lineage>
        <taxon>Bacteria</taxon>
        <taxon>Bacillati</taxon>
        <taxon>Bacillota</taxon>
        <taxon>Bacilli</taxon>
        <taxon>Bacillales</taxon>
        <taxon>Paenibacillaceae</taxon>
        <taxon>Brevibacillus</taxon>
    </lineage>
</organism>
<dbReference type="PANTHER" id="PTHR46018:SF2">
    <property type="entry name" value="ZINC PHOSPHODIESTERASE ELAC PROTEIN 1"/>
    <property type="match status" value="1"/>
</dbReference>
<dbReference type="GO" id="GO:0008270">
    <property type="term" value="F:zinc ion binding"/>
    <property type="evidence" value="ECO:0007669"/>
    <property type="project" value="UniProtKB-UniRule"/>
</dbReference>
<evidence type="ECO:0000256" key="7">
    <source>
        <dbReference type="ARBA" id="ARBA00022801"/>
    </source>
</evidence>
<keyword evidence="6 13" id="KW-0255">Endonuclease</keyword>
<dbReference type="PANTHER" id="PTHR46018">
    <property type="entry name" value="ZINC PHOSPHODIESTERASE ELAC PROTEIN 1"/>
    <property type="match status" value="1"/>
</dbReference>
<feature type="binding site" evidence="13">
    <location>
        <position position="66"/>
    </location>
    <ligand>
        <name>Zn(2+)</name>
        <dbReference type="ChEBI" id="CHEBI:29105"/>
        <label>2</label>
        <note>catalytic</note>
    </ligand>
</feature>
<dbReference type="EC" id="3.1.26.11" evidence="2 13"/>
<dbReference type="Proteomes" id="UP000271031">
    <property type="component" value="Unassembled WGS sequence"/>
</dbReference>
<comment type="similarity">
    <text evidence="13">Belongs to the RNase Z family.</text>
</comment>
<feature type="active site" description="Proton acceptor" evidence="13">
    <location>
        <position position="66"/>
    </location>
</feature>
<keyword evidence="3 13" id="KW-0819">tRNA processing</keyword>
<dbReference type="NCBIfam" id="TIGR02651">
    <property type="entry name" value="RNase_Z"/>
    <property type="match status" value="1"/>
</dbReference>
<dbReference type="SUPFAM" id="SSF56281">
    <property type="entry name" value="Metallo-hydrolase/oxidoreductase"/>
    <property type="match status" value="1"/>
</dbReference>
<feature type="binding site" evidence="13">
    <location>
        <position position="140"/>
    </location>
    <ligand>
        <name>Zn(2+)</name>
        <dbReference type="ChEBI" id="CHEBI:29105"/>
        <label>1</label>
        <note>catalytic</note>
    </ligand>
</feature>
<dbReference type="Pfam" id="PF12706">
    <property type="entry name" value="Lactamase_B_2"/>
    <property type="match status" value="1"/>
</dbReference>
<feature type="binding site" evidence="13">
    <location>
        <position position="64"/>
    </location>
    <ligand>
        <name>Zn(2+)</name>
        <dbReference type="ChEBI" id="CHEBI:29105"/>
        <label>1</label>
        <note>catalytic</note>
    </ligand>
</feature>
<dbReference type="OrthoDB" id="9800940at2"/>
<evidence type="ECO:0000256" key="11">
    <source>
        <dbReference type="ARBA" id="ARBA00048505"/>
    </source>
</evidence>
<dbReference type="FunFam" id="3.60.15.10:FF:000002">
    <property type="entry name" value="Ribonuclease Z"/>
    <property type="match status" value="1"/>
</dbReference>
<dbReference type="SMART" id="SM00849">
    <property type="entry name" value="Lactamase_B"/>
    <property type="match status" value="1"/>
</dbReference>
<evidence type="ECO:0000313" key="16">
    <source>
        <dbReference type="Proteomes" id="UP000271031"/>
    </source>
</evidence>
<protein>
    <recommendedName>
        <fullName evidence="2 13">Ribonuclease Z</fullName>
        <shortName evidence="13">RNase Z</shortName>
        <ecNumber evidence="2 13">3.1.26.11</ecNumber>
    </recommendedName>
    <alternativeName>
        <fullName evidence="13">tRNA 3 endonuclease</fullName>
    </alternativeName>
    <alternativeName>
        <fullName evidence="13">tRNase Z</fullName>
    </alternativeName>
</protein>
<comment type="catalytic activity">
    <reaction evidence="11">
        <text>3',5'-cyclic UMP + H2O = UMP + H(+)</text>
        <dbReference type="Rhea" id="RHEA:70575"/>
        <dbReference type="ChEBI" id="CHEBI:15377"/>
        <dbReference type="ChEBI" id="CHEBI:15378"/>
        <dbReference type="ChEBI" id="CHEBI:57865"/>
        <dbReference type="ChEBI" id="CHEBI:184387"/>
    </reaction>
    <physiologicalReaction direction="left-to-right" evidence="11">
        <dbReference type="Rhea" id="RHEA:70576"/>
    </physiologicalReaction>
</comment>
<dbReference type="GO" id="GO:0042802">
    <property type="term" value="F:identical protein binding"/>
    <property type="evidence" value="ECO:0007669"/>
    <property type="project" value="UniProtKB-ARBA"/>
</dbReference>
<dbReference type="EMBL" id="RHHQ01000029">
    <property type="protein sequence ID" value="RNB79199.1"/>
    <property type="molecule type" value="Genomic_DNA"/>
</dbReference>
<dbReference type="RefSeq" id="WP_122921524.1">
    <property type="nucleotide sequence ID" value="NZ_RHHQ01000029.1"/>
</dbReference>
<evidence type="ECO:0000256" key="9">
    <source>
        <dbReference type="ARBA" id="ARBA00034221"/>
    </source>
</evidence>
<dbReference type="NCBIfam" id="NF000801">
    <property type="entry name" value="PRK00055.1-3"/>
    <property type="match status" value="1"/>
</dbReference>
<comment type="catalytic activity">
    <reaction evidence="9">
        <text>3',5'-cyclic CMP + H2O = CMP + H(+)</text>
        <dbReference type="Rhea" id="RHEA:72675"/>
        <dbReference type="ChEBI" id="CHEBI:15377"/>
        <dbReference type="ChEBI" id="CHEBI:15378"/>
        <dbReference type="ChEBI" id="CHEBI:58003"/>
        <dbReference type="ChEBI" id="CHEBI:60377"/>
    </reaction>
    <physiologicalReaction direction="left-to-right" evidence="9">
        <dbReference type="Rhea" id="RHEA:72676"/>
    </physiologicalReaction>
</comment>
<evidence type="ECO:0000256" key="6">
    <source>
        <dbReference type="ARBA" id="ARBA00022759"/>
    </source>
</evidence>
<evidence type="ECO:0000256" key="5">
    <source>
        <dbReference type="ARBA" id="ARBA00022723"/>
    </source>
</evidence>
<evidence type="ECO:0000256" key="10">
    <source>
        <dbReference type="ARBA" id="ARBA00034301"/>
    </source>
</evidence>
<feature type="binding site" evidence="13">
    <location>
        <position position="269"/>
    </location>
    <ligand>
        <name>Zn(2+)</name>
        <dbReference type="ChEBI" id="CHEBI:29105"/>
        <label>2</label>
        <note>catalytic</note>
    </ligand>
</feature>
<evidence type="ECO:0000256" key="13">
    <source>
        <dbReference type="HAMAP-Rule" id="MF_01818"/>
    </source>
</evidence>
<keyword evidence="5 13" id="KW-0479">Metal-binding</keyword>
<evidence type="ECO:0000256" key="12">
    <source>
        <dbReference type="ARBA" id="ARBA00057812"/>
    </source>
</evidence>
<comment type="function">
    <text evidence="10">Counteracts the endogenous Pycsar antiviral defense system. Phosphodiesterase that enables metal-dependent hydrolysis of host cyclic nucleotide Pycsar defense signals such as cCMP and cUMP.</text>
</comment>
<feature type="binding site" evidence="13">
    <location>
        <position position="67"/>
    </location>
    <ligand>
        <name>Zn(2+)</name>
        <dbReference type="ChEBI" id="CHEBI:29105"/>
        <label>2</label>
        <note>catalytic</note>
    </ligand>
</feature>
<feature type="binding site" evidence="13">
    <location>
        <position position="211"/>
    </location>
    <ligand>
        <name>Zn(2+)</name>
        <dbReference type="ChEBI" id="CHEBI:29105"/>
        <label>1</label>
        <note>catalytic</note>
    </ligand>
</feature>
<dbReference type="Pfam" id="PF23023">
    <property type="entry name" value="Anti-Pycsar_Apyc1"/>
    <property type="match status" value="1"/>
</dbReference>
<feature type="binding site" evidence="13">
    <location>
        <position position="62"/>
    </location>
    <ligand>
        <name>Zn(2+)</name>
        <dbReference type="ChEBI" id="CHEBI:29105"/>
        <label>1</label>
        <note>catalytic</note>
    </ligand>
</feature>
<dbReference type="InterPro" id="IPR013471">
    <property type="entry name" value="RNase_Z/BN"/>
</dbReference>
<reference evidence="15 16" key="1">
    <citation type="submission" date="2018-10" db="EMBL/GenBank/DDBJ databases">
        <title>Phylogenomics of Brevibacillus.</title>
        <authorList>
            <person name="Dunlap C."/>
        </authorList>
    </citation>
    <scope>NUCLEOTIDE SEQUENCE [LARGE SCALE GENOMIC DNA]</scope>
    <source>
        <strain evidence="15 16">JCM 15716</strain>
    </source>
</reference>
<keyword evidence="16" id="KW-1185">Reference proteome</keyword>
<feature type="binding site" evidence="13">
    <location>
        <position position="211"/>
    </location>
    <ligand>
        <name>Zn(2+)</name>
        <dbReference type="ChEBI" id="CHEBI:29105"/>
        <label>2</label>
        <note>catalytic</note>
    </ligand>
</feature>